<evidence type="ECO:0000313" key="2">
    <source>
        <dbReference type="EMBL" id="TKR30446.1"/>
    </source>
</evidence>
<accession>A0A4U5JNT2</accession>
<protein>
    <submittedName>
        <fullName evidence="2">Uncharacterized protein</fullName>
    </submittedName>
</protein>
<keyword evidence="3" id="KW-1185">Reference proteome</keyword>
<keyword evidence="1" id="KW-0812">Transmembrane</keyword>
<dbReference type="RefSeq" id="WP_137266876.1">
    <property type="nucleotide sequence ID" value="NZ_SZUA01000002.1"/>
</dbReference>
<evidence type="ECO:0000256" key="1">
    <source>
        <dbReference type="SAM" id="Phobius"/>
    </source>
</evidence>
<sequence>MFLLIELFAVIQLVRFWAAIQSTGYFSLVISRYYTAFMSDCMAVFLFLVQVVIALHDWFGLPLDALGIASKSTGVVTWLVFGSFLALVWVNCRGRLEHDSATRTIVVLNALNGSASRIHS</sequence>
<name>A0A4U5JNT2_9GAMM</name>
<organism evidence="2 3">
    <name type="scientific">Luteimonas gilva</name>
    <dbReference type="NCBI Taxonomy" id="2572684"/>
    <lineage>
        <taxon>Bacteria</taxon>
        <taxon>Pseudomonadati</taxon>
        <taxon>Pseudomonadota</taxon>
        <taxon>Gammaproteobacteria</taxon>
        <taxon>Lysobacterales</taxon>
        <taxon>Lysobacteraceae</taxon>
        <taxon>Luteimonas</taxon>
    </lineage>
</organism>
<gene>
    <name evidence="2" type="ORF">FCE95_10010</name>
</gene>
<dbReference type="EMBL" id="SZUA01000002">
    <property type="protein sequence ID" value="TKR30446.1"/>
    <property type="molecule type" value="Genomic_DNA"/>
</dbReference>
<feature type="transmembrane region" description="Helical" evidence="1">
    <location>
        <begin position="73"/>
        <end position="90"/>
    </location>
</feature>
<proteinExistence type="predicted"/>
<dbReference type="AlphaFoldDB" id="A0A4U5JNT2"/>
<reference evidence="2 3" key="1">
    <citation type="submission" date="2019-04" db="EMBL/GenBank/DDBJ databases">
        <title>Reference strain of H23.</title>
        <authorList>
            <person name="Luo X."/>
        </authorList>
    </citation>
    <scope>NUCLEOTIDE SEQUENCE [LARGE SCALE GENOMIC DNA]</scope>
    <source>
        <strain evidence="2 3">H23</strain>
    </source>
</reference>
<feature type="transmembrane region" description="Helical" evidence="1">
    <location>
        <begin position="42"/>
        <end position="61"/>
    </location>
</feature>
<comment type="caution">
    <text evidence="2">The sequence shown here is derived from an EMBL/GenBank/DDBJ whole genome shotgun (WGS) entry which is preliminary data.</text>
</comment>
<keyword evidence="1" id="KW-0472">Membrane</keyword>
<keyword evidence="1" id="KW-1133">Transmembrane helix</keyword>
<evidence type="ECO:0000313" key="3">
    <source>
        <dbReference type="Proteomes" id="UP000308707"/>
    </source>
</evidence>
<dbReference type="Proteomes" id="UP000308707">
    <property type="component" value="Unassembled WGS sequence"/>
</dbReference>